<feature type="domain" description="Thioredoxin" evidence="1">
    <location>
        <begin position="7"/>
        <end position="81"/>
    </location>
</feature>
<dbReference type="OrthoDB" id="411356at2"/>
<name>A0A2W7NK75_9BACT</name>
<reference evidence="2 3" key="1">
    <citation type="submission" date="2018-06" db="EMBL/GenBank/DDBJ databases">
        <title>Genomic Encyclopedia of Archaeal and Bacterial Type Strains, Phase II (KMG-II): from individual species to whole genera.</title>
        <authorList>
            <person name="Goeker M."/>
        </authorList>
    </citation>
    <scope>NUCLEOTIDE SEQUENCE [LARGE SCALE GENOMIC DNA]</scope>
    <source>
        <strain evidence="2 3">DSM 6779</strain>
    </source>
</reference>
<dbReference type="Pfam" id="PF00085">
    <property type="entry name" value="Thioredoxin"/>
    <property type="match status" value="1"/>
</dbReference>
<evidence type="ECO:0000313" key="2">
    <source>
        <dbReference type="EMBL" id="PZX20678.1"/>
    </source>
</evidence>
<protein>
    <submittedName>
        <fullName evidence="2">Thioredoxin</fullName>
    </submittedName>
</protein>
<dbReference type="InterPro" id="IPR036249">
    <property type="entry name" value="Thioredoxin-like_sf"/>
</dbReference>
<accession>A0A2W7NK75</accession>
<dbReference type="RefSeq" id="WP_111443844.1">
    <property type="nucleotide sequence ID" value="NZ_QKZK01000001.1"/>
</dbReference>
<dbReference type="EMBL" id="QKZK01000001">
    <property type="protein sequence ID" value="PZX20678.1"/>
    <property type="molecule type" value="Genomic_DNA"/>
</dbReference>
<dbReference type="AlphaFoldDB" id="A0A2W7NK75"/>
<dbReference type="SUPFAM" id="SSF52833">
    <property type="entry name" value="Thioredoxin-like"/>
    <property type="match status" value="1"/>
</dbReference>
<organism evidence="2 3">
    <name type="scientific">Breznakibacter xylanolyticus</name>
    <dbReference type="NCBI Taxonomy" id="990"/>
    <lineage>
        <taxon>Bacteria</taxon>
        <taxon>Pseudomonadati</taxon>
        <taxon>Bacteroidota</taxon>
        <taxon>Bacteroidia</taxon>
        <taxon>Marinilabiliales</taxon>
        <taxon>Marinilabiliaceae</taxon>
        <taxon>Breznakibacter</taxon>
    </lineage>
</organism>
<keyword evidence="3" id="KW-1185">Reference proteome</keyword>
<comment type="caution">
    <text evidence="2">The sequence shown here is derived from an EMBL/GenBank/DDBJ whole genome shotgun (WGS) entry which is preliminary data.</text>
</comment>
<dbReference type="Gene3D" id="3.40.30.10">
    <property type="entry name" value="Glutaredoxin"/>
    <property type="match status" value="1"/>
</dbReference>
<evidence type="ECO:0000313" key="3">
    <source>
        <dbReference type="Proteomes" id="UP000249239"/>
    </source>
</evidence>
<evidence type="ECO:0000259" key="1">
    <source>
        <dbReference type="Pfam" id="PF00085"/>
    </source>
</evidence>
<dbReference type="CDD" id="cd02947">
    <property type="entry name" value="TRX_family"/>
    <property type="match status" value="1"/>
</dbReference>
<gene>
    <name evidence="2" type="ORF">LX69_00101</name>
</gene>
<sequence>MTELETLISQTTLLVAYFSHNDCSVCRVMKPKVEELLKTHYPNAIFCYVNTHEHPAWAAQQSVFTVPTVIGYVLGKETFRLSRNFAIAELGERIDRIYPLLFEQ</sequence>
<dbReference type="Proteomes" id="UP000249239">
    <property type="component" value="Unassembled WGS sequence"/>
</dbReference>
<dbReference type="InterPro" id="IPR013766">
    <property type="entry name" value="Thioredoxin_domain"/>
</dbReference>
<proteinExistence type="predicted"/>